<evidence type="ECO:0000256" key="2">
    <source>
        <dbReference type="SAM" id="Phobius"/>
    </source>
</evidence>
<protein>
    <submittedName>
        <fullName evidence="3">Uncharacterized protein</fullName>
    </submittedName>
</protein>
<dbReference type="AlphaFoldDB" id="A0A5J5E9N2"/>
<evidence type="ECO:0000313" key="3">
    <source>
        <dbReference type="EMBL" id="KAA8826082.1"/>
    </source>
</evidence>
<feature type="region of interest" description="Disordered" evidence="1">
    <location>
        <begin position="1"/>
        <end position="45"/>
    </location>
</feature>
<dbReference type="Gene3D" id="1.20.1250.20">
    <property type="entry name" value="MFS general substrate transporter like domains"/>
    <property type="match status" value="1"/>
</dbReference>
<evidence type="ECO:0000256" key="1">
    <source>
        <dbReference type="SAM" id="MobiDB-lite"/>
    </source>
</evidence>
<comment type="caution">
    <text evidence="3">The sequence shown here is derived from an EMBL/GenBank/DDBJ whole genome shotgun (WGS) entry which is preliminary data.</text>
</comment>
<feature type="transmembrane region" description="Helical" evidence="2">
    <location>
        <begin position="185"/>
        <end position="203"/>
    </location>
</feature>
<dbReference type="Proteomes" id="UP000326251">
    <property type="component" value="Unassembled WGS sequence"/>
</dbReference>
<feature type="compositionally biased region" description="Low complexity" evidence="1">
    <location>
        <begin position="20"/>
        <end position="33"/>
    </location>
</feature>
<organism evidence="3 4">
    <name type="scientific">Bifidobacterium reuteri</name>
    <dbReference type="NCBI Taxonomy" id="983706"/>
    <lineage>
        <taxon>Bacteria</taxon>
        <taxon>Bacillati</taxon>
        <taxon>Actinomycetota</taxon>
        <taxon>Actinomycetes</taxon>
        <taxon>Bifidobacteriales</taxon>
        <taxon>Bifidobacteriaceae</taxon>
        <taxon>Bifidobacterium</taxon>
    </lineage>
</organism>
<dbReference type="InterPro" id="IPR036259">
    <property type="entry name" value="MFS_trans_sf"/>
</dbReference>
<reference evidence="3 4" key="1">
    <citation type="journal article" date="2019" name="Syst. Appl. Microbiol.">
        <title>Characterization of Bifidobacterium species in feaces of the Egyptian fruit bat: Description of B. vespertilionis sp. nov. and B. rousetti sp. nov.</title>
        <authorList>
            <person name="Modesto M."/>
            <person name="Satti M."/>
            <person name="Watanabe K."/>
            <person name="Puglisi E."/>
            <person name="Morelli L."/>
            <person name="Huang C.-H."/>
            <person name="Liou J.-S."/>
            <person name="Miyashita M."/>
            <person name="Tamura T."/>
            <person name="Saito S."/>
            <person name="Mori K."/>
            <person name="Huang L."/>
            <person name="Sciavilla P."/>
            <person name="Sandri C."/>
            <person name="Spiezio C."/>
            <person name="Vitali F."/>
            <person name="Cavalieri D."/>
            <person name="Perpetuini G."/>
            <person name="Tofalo R."/>
            <person name="Bonetti A."/>
            <person name="Arita M."/>
            <person name="Mattarelli P."/>
        </authorList>
    </citation>
    <scope>NUCLEOTIDE SEQUENCE [LARGE SCALE GENOMIC DNA]</scope>
    <source>
        <strain evidence="3 4">RST19</strain>
    </source>
</reference>
<evidence type="ECO:0000313" key="4">
    <source>
        <dbReference type="Proteomes" id="UP000326251"/>
    </source>
</evidence>
<feature type="transmembrane region" description="Helical" evidence="2">
    <location>
        <begin position="158"/>
        <end position="179"/>
    </location>
</feature>
<dbReference type="EMBL" id="RZUG01000003">
    <property type="protein sequence ID" value="KAA8826082.1"/>
    <property type="molecule type" value="Genomic_DNA"/>
</dbReference>
<dbReference type="RefSeq" id="WP_150335220.1">
    <property type="nucleotide sequence ID" value="NZ_RZUG01000003.1"/>
</dbReference>
<sequence length="236" mass="26053">MADTQGTRTSAGDEPRDRLQQQQRQSDARQAAQTPQPVLPPRALDNPSIASNAPAALDALSALDTDRARLASDYYERNRVPTVIWVTVIYGMITLTYWLIPQVFLNRFHQPGNPAWLIFTLLAVSVLLVYAMLLFTCHMQGVAIQWLPPRPVMKSRRFRIILAVHAIANFIPAAAALAVGYATNAWWSAVAVTAVGAAFNGFMEHLELSETIRALRQRTTPMGEHTSDGETHHGVG</sequence>
<feature type="transmembrane region" description="Helical" evidence="2">
    <location>
        <begin position="115"/>
        <end position="137"/>
    </location>
</feature>
<name>A0A5J5E9N2_9BIFI</name>
<proteinExistence type="predicted"/>
<accession>A0A5J5E9N2</accession>
<feature type="transmembrane region" description="Helical" evidence="2">
    <location>
        <begin position="82"/>
        <end position="100"/>
    </location>
</feature>
<keyword evidence="2" id="KW-0812">Transmembrane</keyword>
<keyword evidence="2" id="KW-0472">Membrane</keyword>
<keyword evidence="2" id="KW-1133">Transmembrane helix</keyword>
<gene>
    <name evidence="3" type="ORF">EMO92_02620</name>
</gene>
<feature type="compositionally biased region" description="Polar residues" evidence="1">
    <location>
        <begin position="1"/>
        <end position="10"/>
    </location>
</feature>